<dbReference type="SMART" id="SM00724">
    <property type="entry name" value="TLC"/>
    <property type="match status" value="1"/>
</dbReference>
<evidence type="ECO:0000256" key="3">
    <source>
        <dbReference type="ARBA" id="ARBA00022989"/>
    </source>
</evidence>
<dbReference type="Pfam" id="PF03798">
    <property type="entry name" value="TRAM_LAG1_CLN8"/>
    <property type="match status" value="1"/>
</dbReference>
<dbReference type="InterPro" id="IPR050846">
    <property type="entry name" value="TLCD"/>
</dbReference>
<evidence type="ECO:0000313" key="9">
    <source>
        <dbReference type="EMBL" id="KAF2075274.1"/>
    </source>
</evidence>
<keyword evidence="2 5" id="KW-0812">Transmembrane</keyword>
<evidence type="ECO:0000256" key="4">
    <source>
        <dbReference type="ARBA" id="ARBA00023136"/>
    </source>
</evidence>
<protein>
    <recommendedName>
        <fullName evidence="8">TLC domain-containing protein</fullName>
    </recommendedName>
</protein>
<keyword evidence="3 7" id="KW-1133">Transmembrane helix</keyword>
<proteinExistence type="predicted"/>
<keyword evidence="4 5" id="KW-0472">Membrane</keyword>
<dbReference type="PANTHER" id="PTHR13439:SF0">
    <property type="entry name" value="TOPOISOMERASE I DAMAGE AFFECTED PROTEIN 4"/>
    <property type="match status" value="1"/>
</dbReference>
<dbReference type="GO" id="GO:0005783">
    <property type="term" value="C:endoplasmic reticulum"/>
    <property type="evidence" value="ECO:0007669"/>
    <property type="project" value="TreeGrafter"/>
</dbReference>
<dbReference type="InterPro" id="IPR006634">
    <property type="entry name" value="TLC-dom"/>
</dbReference>
<dbReference type="PROSITE" id="PS50922">
    <property type="entry name" value="TLC"/>
    <property type="match status" value="1"/>
</dbReference>
<comment type="subcellular location">
    <subcellularLocation>
        <location evidence="1">Membrane</location>
        <topology evidence="1">Multi-pass membrane protein</topology>
    </subcellularLocation>
</comment>
<evidence type="ECO:0000256" key="2">
    <source>
        <dbReference type="ARBA" id="ARBA00022692"/>
    </source>
</evidence>
<evidence type="ECO:0000256" key="6">
    <source>
        <dbReference type="SAM" id="MobiDB-lite"/>
    </source>
</evidence>
<feature type="compositionally biased region" description="Low complexity" evidence="6">
    <location>
        <begin position="272"/>
        <end position="284"/>
    </location>
</feature>
<dbReference type="GO" id="GO:0055088">
    <property type="term" value="P:lipid homeostasis"/>
    <property type="evidence" value="ECO:0007669"/>
    <property type="project" value="TreeGrafter"/>
</dbReference>
<feature type="transmembrane region" description="Helical" evidence="7">
    <location>
        <begin position="100"/>
        <end position="119"/>
    </location>
</feature>
<dbReference type="PANTHER" id="PTHR13439">
    <property type="entry name" value="CT120 PROTEIN"/>
    <property type="match status" value="1"/>
</dbReference>
<comment type="caution">
    <text evidence="9">The sequence shown here is derived from an EMBL/GenBank/DDBJ whole genome shotgun (WGS) entry which is preliminary data.</text>
</comment>
<evidence type="ECO:0000256" key="7">
    <source>
        <dbReference type="SAM" id="Phobius"/>
    </source>
</evidence>
<dbReference type="GO" id="GO:0016020">
    <property type="term" value="C:membrane"/>
    <property type="evidence" value="ECO:0007669"/>
    <property type="project" value="UniProtKB-SubCell"/>
</dbReference>
<dbReference type="OrthoDB" id="10266980at2759"/>
<dbReference type="AlphaFoldDB" id="A0A8J4PYH1"/>
<accession>A0A8J4PYH1</accession>
<gene>
    <name evidence="9" type="ORF">CYY_003403</name>
</gene>
<evidence type="ECO:0000256" key="5">
    <source>
        <dbReference type="PROSITE-ProRule" id="PRU00205"/>
    </source>
</evidence>
<keyword evidence="10" id="KW-1185">Reference proteome</keyword>
<reference evidence="9" key="1">
    <citation type="submission" date="2020-01" db="EMBL/GenBank/DDBJ databases">
        <title>Development of genomics and gene disruption for Polysphondylium violaceum indicates a role for the polyketide synthase stlB in stalk morphogenesis.</title>
        <authorList>
            <person name="Narita B."/>
            <person name="Kawabe Y."/>
            <person name="Kin K."/>
            <person name="Saito T."/>
            <person name="Gibbs R."/>
            <person name="Kuspa A."/>
            <person name="Muzny D."/>
            <person name="Queller D."/>
            <person name="Richards S."/>
            <person name="Strassman J."/>
            <person name="Sucgang R."/>
            <person name="Worley K."/>
            <person name="Schaap P."/>
        </authorList>
    </citation>
    <scope>NUCLEOTIDE SEQUENCE</scope>
    <source>
        <strain evidence="9">QSvi11</strain>
    </source>
</reference>
<sequence length="301" mass="35089">MELTLLQHLSGDIDLESISVELYTIVSLSIIFYLSKFFVPLVFKRYNIVANEQLQIEFQARIISNINALVTTLVSGYILFNYYDEFSRQPFSFSNEYSFFIMRFIIGYFIYDLLCIIYYSKFLLEFGAVVHHCLGIVSFSVGTYFGDCHFLLLLYMFTEISTPFVNQRYFLDKLNLKKSNLYFINGVFMAFTFLIVRVLFTPIQCTKAIFENLDVLASKHLYVRFVVPTAFTIIILLNCYWCFLIWRGLFNAIKKRYISKIGHKSASLSTKNLNNNNNSSNSNSQFIDHNYSISPGKEKTN</sequence>
<evidence type="ECO:0000259" key="8">
    <source>
        <dbReference type="PROSITE" id="PS50922"/>
    </source>
</evidence>
<organism evidence="9 10">
    <name type="scientific">Polysphondylium violaceum</name>
    <dbReference type="NCBI Taxonomy" id="133409"/>
    <lineage>
        <taxon>Eukaryota</taxon>
        <taxon>Amoebozoa</taxon>
        <taxon>Evosea</taxon>
        <taxon>Eumycetozoa</taxon>
        <taxon>Dictyostelia</taxon>
        <taxon>Dictyosteliales</taxon>
        <taxon>Dictyosteliaceae</taxon>
        <taxon>Polysphondylium</taxon>
    </lineage>
</organism>
<evidence type="ECO:0000256" key="1">
    <source>
        <dbReference type="ARBA" id="ARBA00004141"/>
    </source>
</evidence>
<feature type="transmembrane region" description="Helical" evidence="7">
    <location>
        <begin position="20"/>
        <end position="42"/>
    </location>
</feature>
<feature type="transmembrane region" description="Helical" evidence="7">
    <location>
        <begin position="182"/>
        <end position="201"/>
    </location>
</feature>
<dbReference type="Proteomes" id="UP000695562">
    <property type="component" value="Unassembled WGS sequence"/>
</dbReference>
<dbReference type="EMBL" id="AJWJ01000106">
    <property type="protein sequence ID" value="KAF2075274.1"/>
    <property type="molecule type" value="Genomic_DNA"/>
</dbReference>
<feature type="transmembrane region" description="Helical" evidence="7">
    <location>
        <begin position="221"/>
        <end position="246"/>
    </location>
</feature>
<feature type="transmembrane region" description="Helical" evidence="7">
    <location>
        <begin position="62"/>
        <end position="80"/>
    </location>
</feature>
<evidence type="ECO:0000313" key="10">
    <source>
        <dbReference type="Proteomes" id="UP000695562"/>
    </source>
</evidence>
<name>A0A8J4PYH1_9MYCE</name>
<feature type="transmembrane region" description="Helical" evidence="7">
    <location>
        <begin position="126"/>
        <end position="146"/>
    </location>
</feature>
<feature type="domain" description="TLC" evidence="8">
    <location>
        <begin position="53"/>
        <end position="254"/>
    </location>
</feature>
<feature type="region of interest" description="Disordered" evidence="6">
    <location>
        <begin position="272"/>
        <end position="301"/>
    </location>
</feature>